<dbReference type="AlphaFoldDB" id="A0A914QWF3"/>
<protein>
    <submittedName>
        <fullName evidence="2">Uncharacterized protein</fullName>
    </submittedName>
</protein>
<dbReference type="Proteomes" id="UP000887578">
    <property type="component" value="Unplaced"/>
</dbReference>
<evidence type="ECO:0000313" key="1">
    <source>
        <dbReference type="Proteomes" id="UP000887578"/>
    </source>
</evidence>
<keyword evidence="1" id="KW-1185">Reference proteome</keyword>
<organism evidence="1 2">
    <name type="scientific">Panagrolaimus davidi</name>
    <dbReference type="NCBI Taxonomy" id="227884"/>
    <lineage>
        <taxon>Eukaryota</taxon>
        <taxon>Metazoa</taxon>
        <taxon>Ecdysozoa</taxon>
        <taxon>Nematoda</taxon>
        <taxon>Chromadorea</taxon>
        <taxon>Rhabditida</taxon>
        <taxon>Tylenchina</taxon>
        <taxon>Panagrolaimomorpha</taxon>
        <taxon>Panagrolaimoidea</taxon>
        <taxon>Panagrolaimidae</taxon>
        <taxon>Panagrolaimus</taxon>
    </lineage>
</organism>
<sequence>MQYMYNVMCIPKYPIYDPNNIRHTYQHAYSSDKFKHRVTFDDKTADIEYQVYAYPYGHSMDKSKGKHFNFVIQLLDNPLNLKLKASYSFWFWDRLGEKHFCEDDTTFDKRTVSNDIRFMSSTDFQGCMSFQQKIEFKITFSADEKLQQFPPKTDNECEFTCSFPASLKKFPCIRLSPEYWCSGIKWQCRLFKKNDELLIDFQIIQNPMLKHFVAKFKILEKDGQNSGFKLGEVSHKFGPDSFCSDAVLIKSLLNFPEKFEVEIVPNFV</sequence>
<name>A0A914QWF3_9BILA</name>
<dbReference type="SUPFAM" id="SSF49599">
    <property type="entry name" value="TRAF domain-like"/>
    <property type="match status" value="1"/>
</dbReference>
<reference evidence="2" key="1">
    <citation type="submission" date="2022-11" db="UniProtKB">
        <authorList>
            <consortium name="WormBaseParasite"/>
        </authorList>
    </citation>
    <scope>IDENTIFICATION</scope>
</reference>
<dbReference type="WBParaSite" id="PDA_v2.g8397.t1">
    <property type="protein sequence ID" value="PDA_v2.g8397.t1"/>
    <property type="gene ID" value="PDA_v2.g8397"/>
</dbReference>
<evidence type="ECO:0000313" key="2">
    <source>
        <dbReference type="WBParaSite" id="PDA_v2.g8397.t1"/>
    </source>
</evidence>
<accession>A0A914QWF3</accession>
<proteinExistence type="predicted"/>